<dbReference type="OrthoDB" id="10031946at2759"/>
<dbReference type="EMBL" id="OV696689">
    <property type="protein sequence ID" value="CAH1262343.1"/>
    <property type="molecule type" value="Genomic_DNA"/>
</dbReference>
<gene>
    <name evidence="2" type="primary">C20orf85</name>
    <name evidence="2" type="ORF">BLAG_LOCUS17445</name>
</gene>
<dbReference type="PANTHER" id="PTHR31909:SF3">
    <property type="entry name" value="SIMILAR TO PROTEIN C20ORF85 HOMOLOG"/>
    <property type="match status" value="1"/>
</dbReference>
<accession>A0A8J9ZW76</accession>
<keyword evidence="3" id="KW-1185">Reference proteome</keyword>
<name>A0A8J9ZW76_BRALA</name>
<protein>
    <submittedName>
        <fullName evidence="2">C20orf85 protein</fullName>
    </submittedName>
</protein>
<dbReference type="Proteomes" id="UP000838412">
    <property type="component" value="Chromosome 4"/>
</dbReference>
<evidence type="ECO:0000256" key="1">
    <source>
        <dbReference type="SAM" id="MobiDB-lite"/>
    </source>
</evidence>
<evidence type="ECO:0000313" key="3">
    <source>
        <dbReference type="Proteomes" id="UP000838412"/>
    </source>
</evidence>
<reference evidence="2" key="1">
    <citation type="submission" date="2022-01" db="EMBL/GenBank/DDBJ databases">
        <authorList>
            <person name="Braso-Vives M."/>
        </authorList>
    </citation>
    <scope>NUCLEOTIDE SEQUENCE</scope>
</reference>
<evidence type="ECO:0000313" key="2">
    <source>
        <dbReference type="EMBL" id="CAH1262343.1"/>
    </source>
</evidence>
<dbReference type="Pfam" id="PF14945">
    <property type="entry name" value="LLC1"/>
    <property type="match status" value="1"/>
</dbReference>
<proteinExistence type="predicted"/>
<dbReference type="InterPro" id="IPR020339">
    <property type="entry name" value="C20orf85-like"/>
</dbReference>
<dbReference type="AlphaFoldDB" id="A0A8J9ZW76"/>
<feature type="region of interest" description="Disordered" evidence="1">
    <location>
        <begin position="72"/>
        <end position="108"/>
    </location>
</feature>
<dbReference type="PANTHER" id="PTHR31909">
    <property type="entry name" value="CHROMOSOME 20 ORF85 FAMILY MEMBER"/>
    <property type="match status" value="1"/>
</dbReference>
<sequence>MASSRGKDVNFVHSDEIWKDHVRHELRALLHWPDKWGFLKTEYNKVYDRMAGIHVTKTPTLSPVMANYTKLPPISAATKPGSPQRKKSPKERLPSLRPPTPTFPKTTAGLIGWKSARPDCQLEIYGRYAPNARGQKGIIKMLGWPLQGLD</sequence>
<organism evidence="2 3">
    <name type="scientific">Branchiostoma lanceolatum</name>
    <name type="common">Common lancelet</name>
    <name type="synonym">Amphioxus lanceolatum</name>
    <dbReference type="NCBI Taxonomy" id="7740"/>
    <lineage>
        <taxon>Eukaryota</taxon>
        <taxon>Metazoa</taxon>
        <taxon>Chordata</taxon>
        <taxon>Cephalochordata</taxon>
        <taxon>Leptocardii</taxon>
        <taxon>Amphioxiformes</taxon>
        <taxon>Branchiostomatidae</taxon>
        <taxon>Branchiostoma</taxon>
    </lineage>
</organism>